<name>A0A0K2UXB8_LEPSM</name>
<reference evidence="1" key="1">
    <citation type="submission" date="2014-05" db="EMBL/GenBank/DDBJ databases">
        <authorList>
            <person name="Chronopoulou M."/>
        </authorList>
    </citation>
    <scope>NUCLEOTIDE SEQUENCE</scope>
    <source>
        <tissue evidence="1">Whole organism</tissue>
    </source>
</reference>
<dbReference type="AlphaFoldDB" id="A0A0K2UXB8"/>
<proteinExistence type="predicted"/>
<dbReference type="RefSeq" id="XP_040582685.1">
    <property type="nucleotide sequence ID" value="XM_040726751.2"/>
</dbReference>
<dbReference type="EMBL" id="HACA01025531">
    <property type="protein sequence ID" value="CDW42892.1"/>
    <property type="molecule type" value="Transcribed_RNA"/>
</dbReference>
<dbReference type="GeneID" id="121131242"/>
<sequence>MILKYLNLRYLRNNHLHQKYLFSTLKLQNLHKSLQENAPINEKVSISETGYVPPSPGSSHMNSIVRYVLLESNLQVHKYDALLQNKIPISCKRNKKGYESLFHTHGISPVGLNWSLNEEKSVLRAWKNLVAICQINNSKEVALEFISIPWRRKESYKKHVLGMYVGQDLNRHGNDAFLLWSTLIQTHKSQTFSLEEDAHIHKRVKDLQKEGYVCNDIYKIIAKELNRRYPYSIKRRYELLYCNGSEKRLKKRFDTDDDHLLLQSVLKYGENDETFSSVGKEIGSSFEFVKKRYYILLFGSKVESKSKFSLNEQKEMIRSILIEDFPSHEPDNKFYENLRKKFKRNPKTLKDHWTKIILPVIRSHEEGILFENWKYSCLQHVCKSLSDPNSANYAVNSPLELNYSEIIETVNGQTRESVKNFLLRVVNQFKESGDFGDILRKASKTYKYNHKSLSSQYKFSELVDLYKEVKNELK</sequence>
<protein>
    <recommendedName>
        <fullName evidence="2">Myb-like domain-containing protein</fullName>
    </recommendedName>
</protein>
<evidence type="ECO:0008006" key="2">
    <source>
        <dbReference type="Google" id="ProtNLM"/>
    </source>
</evidence>
<dbReference type="KEGG" id="lsm:121131242"/>
<dbReference type="EMBL" id="HACA01025532">
    <property type="protein sequence ID" value="CDW42893.1"/>
    <property type="molecule type" value="Transcribed_RNA"/>
</dbReference>
<evidence type="ECO:0000313" key="1">
    <source>
        <dbReference type="EMBL" id="CDW42893.1"/>
    </source>
</evidence>
<accession>A0A0K2UXB8</accession>
<organism evidence="1">
    <name type="scientific">Lepeophtheirus salmonis</name>
    <name type="common">Salmon louse</name>
    <name type="synonym">Caligus salmonis</name>
    <dbReference type="NCBI Taxonomy" id="72036"/>
    <lineage>
        <taxon>Eukaryota</taxon>
        <taxon>Metazoa</taxon>
        <taxon>Ecdysozoa</taxon>
        <taxon>Arthropoda</taxon>
        <taxon>Crustacea</taxon>
        <taxon>Multicrustacea</taxon>
        <taxon>Hexanauplia</taxon>
        <taxon>Copepoda</taxon>
        <taxon>Siphonostomatoida</taxon>
        <taxon>Caligidae</taxon>
        <taxon>Lepeophtheirus</taxon>
    </lineage>
</organism>